<keyword evidence="3" id="KW-1185">Reference proteome</keyword>
<evidence type="ECO:0000259" key="1">
    <source>
        <dbReference type="Pfam" id="PF01048"/>
    </source>
</evidence>
<sequence length="182" mass="20159">MDYTRTIGFTNCGEYSKLSGGCTLADNYLNNVWFQAEEVFLIDGAPEDRQHAFWVPIDPHYYKLSKKLVGMKLDGCVNTTTCLRRSPKVAIVKREVSSSTYLDNAAYRNFIDENFGATPIDKDSASVALICLQQRKPFVIIRSLSDLAGGDSLESNEADAFSILAATNSVKVVVEFINSLPK</sequence>
<proteinExistence type="predicted"/>
<dbReference type="Pfam" id="PF01048">
    <property type="entry name" value="PNP_UDP_1"/>
    <property type="match status" value="1"/>
</dbReference>
<organism evidence="2 3">
    <name type="scientific">Cinchona calisaya</name>
    <dbReference type="NCBI Taxonomy" id="153742"/>
    <lineage>
        <taxon>Eukaryota</taxon>
        <taxon>Viridiplantae</taxon>
        <taxon>Streptophyta</taxon>
        <taxon>Embryophyta</taxon>
        <taxon>Tracheophyta</taxon>
        <taxon>Spermatophyta</taxon>
        <taxon>Magnoliopsida</taxon>
        <taxon>eudicotyledons</taxon>
        <taxon>Gunneridae</taxon>
        <taxon>Pentapetalae</taxon>
        <taxon>asterids</taxon>
        <taxon>lamiids</taxon>
        <taxon>Gentianales</taxon>
        <taxon>Rubiaceae</taxon>
        <taxon>Cinchonoideae</taxon>
        <taxon>Cinchoneae</taxon>
        <taxon>Cinchona</taxon>
    </lineage>
</organism>
<dbReference type="PANTHER" id="PTHR21234:SF19">
    <property type="entry name" value="BARK STORAGE PROTEIN B-LIKE"/>
    <property type="match status" value="1"/>
</dbReference>
<feature type="domain" description="Nucleoside phosphorylase" evidence="1">
    <location>
        <begin position="102"/>
        <end position="177"/>
    </location>
</feature>
<dbReference type="Gene3D" id="3.40.50.1580">
    <property type="entry name" value="Nucleoside phosphorylase domain"/>
    <property type="match status" value="1"/>
</dbReference>
<evidence type="ECO:0000313" key="2">
    <source>
        <dbReference type="EMBL" id="KAL3498457.1"/>
    </source>
</evidence>
<name>A0ABD2XVX7_9GENT</name>
<dbReference type="Proteomes" id="UP001630127">
    <property type="component" value="Unassembled WGS sequence"/>
</dbReference>
<comment type="caution">
    <text evidence="2">The sequence shown here is derived from an EMBL/GenBank/DDBJ whole genome shotgun (WGS) entry which is preliminary data.</text>
</comment>
<gene>
    <name evidence="2" type="ORF">ACH5RR_041189</name>
</gene>
<dbReference type="PANTHER" id="PTHR21234">
    <property type="entry name" value="PURINE NUCLEOSIDE PHOSPHORYLASE"/>
    <property type="match status" value="1"/>
</dbReference>
<accession>A0ABD2XVX7</accession>
<dbReference type="AlphaFoldDB" id="A0ABD2XVX7"/>
<dbReference type="SUPFAM" id="SSF53167">
    <property type="entry name" value="Purine and uridine phosphorylases"/>
    <property type="match status" value="1"/>
</dbReference>
<evidence type="ECO:0000313" key="3">
    <source>
        <dbReference type="Proteomes" id="UP001630127"/>
    </source>
</evidence>
<reference evidence="2 3" key="1">
    <citation type="submission" date="2024-11" db="EMBL/GenBank/DDBJ databases">
        <title>A near-complete genome assembly of Cinchona calisaya.</title>
        <authorList>
            <person name="Lian D.C."/>
            <person name="Zhao X.W."/>
            <person name="Wei L."/>
        </authorList>
    </citation>
    <scope>NUCLEOTIDE SEQUENCE [LARGE SCALE GENOMIC DNA]</scope>
    <source>
        <tissue evidence="2">Nenye</tissue>
    </source>
</reference>
<dbReference type="EMBL" id="JBJUIK010000017">
    <property type="protein sequence ID" value="KAL3498457.1"/>
    <property type="molecule type" value="Genomic_DNA"/>
</dbReference>
<dbReference type="InterPro" id="IPR035994">
    <property type="entry name" value="Nucleoside_phosphorylase_sf"/>
</dbReference>
<protein>
    <recommendedName>
        <fullName evidence="1">Nucleoside phosphorylase domain-containing protein</fullName>
    </recommendedName>
</protein>
<dbReference type="InterPro" id="IPR000845">
    <property type="entry name" value="Nucleoside_phosphorylase_d"/>
</dbReference>